<dbReference type="GO" id="GO:0016020">
    <property type="term" value="C:membrane"/>
    <property type="evidence" value="ECO:0007669"/>
    <property type="project" value="UniProtKB-SubCell"/>
</dbReference>
<evidence type="ECO:0000256" key="14">
    <source>
        <dbReference type="ARBA" id="ARBA00032575"/>
    </source>
</evidence>
<evidence type="ECO:0000256" key="16">
    <source>
        <dbReference type="SAM" id="Phobius"/>
    </source>
</evidence>
<evidence type="ECO:0000256" key="1">
    <source>
        <dbReference type="ARBA" id="ARBA00004141"/>
    </source>
</evidence>
<evidence type="ECO:0000256" key="3">
    <source>
        <dbReference type="ARBA" id="ARBA00004991"/>
    </source>
</evidence>
<evidence type="ECO:0000256" key="15">
    <source>
        <dbReference type="SAM" id="MobiDB-lite"/>
    </source>
</evidence>
<gene>
    <name evidence="17" type="ORF">CDD81_1723</name>
</gene>
<dbReference type="Pfam" id="PF13506">
    <property type="entry name" value="Glyco_transf_21"/>
    <property type="match status" value="1"/>
</dbReference>
<dbReference type="Gene3D" id="3.90.550.10">
    <property type="entry name" value="Spore Coat Polysaccharide Biosynthesis Protein SpsA, Chain A"/>
    <property type="match status" value="1"/>
</dbReference>
<protein>
    <recommendedName>
        <fullName evidence="6">Ceramide glucosyltransferase</fullName>
        <ecNumber evidence="5">2.4.1.80</ecNumber>
    </recommendedName>
    <alternativeName>
        <fullName evidence="13">Glucosylceramide synthase</fullName>
    </alternativeName>
    <alternativeName>
        <fullName evidence="14">UDP-glucose ceramide glucosyltransferase</fullName>
    </alternativeName>
    <alternativeName>
        <fullName evidence="12">UDP-glucose:N-acylsphingosine D-glucosyltransferase</fullName>
    </alternativeName>
</protein>
<dbReference type="InterPro" id="IPR025993">
    <property type="entry name" value="Ceramide_glucosylTrfase"/>
</dbReference>
<keyword evidence="8" id="KW-0808">Transferase</keyword>
<evidence type="ECO:0000256" key="13">
    <source>
        <dbReference type="ARBA" id="ARBA00031543"/>
    </source>
</evidence>
<evidence type="ECO:0000256" key="11">
    <source>
        <dbReference type="ARBA" id="ARBA00023136"/>
    </source>
</evidence>
<comment type="similarity">
    <text evidence="4">Belongs to the glycosyltransferase 2 family.</text>
</comment>
<dbReference type="InterPro" id="IPR029044">
    <property type="entry name" value="Nucleotide-diphossugar_trans"/>
</dbReference>
<comment type="caution">
    <text evidence="17">The sequence shown here is derived from an EMBL/GenBank/DDBJ whole genome shotgun (WGS) entry which is preliminary data.</text>
</comment>
<comment type="subcellular location">
    <subcellularLocation>
        <location evidence="1">Membrane</location>
        <topology evidence="1">Multi-pass membrane protein</topology>
    </subcellularLocation>
</comment>
<feature type="transmembrane region" description="Helical" evidence="16">
    <location>
        <begin position="369"/>
        <end position="392"/>
    </location>
</feature>
<evidence type="ECO:0000313" key="18">
    <source>
        <dbReference type="Proteomes" id="UP000226192"/>
    </source>
</evidence>
<dbReference type="SUPFAM" id="SSF53448">
    <property type="entry name" value="Nucleotide-diphospho-sugar transferases"/>
    <property type="match status" value="1"/>
</dbReference>
<organism evidence="17 18">
    <name type="scientific">Ophiocordyceps australis</name>
    <dbReference type="NCBI Taxonomy" id="1399860"/>
    <lineage>
        <taxon>Eukaryota</taxon>
        <taxon>Fungi</taxon>
        <taxon>Dikarya</taxon>
        <taxon>Ascomycota</taxon>
        <taxon>Pezizomycotina</taxon>
        <taxon>Sordariomycetes</taxon>
        <taxon>Hypocreomycetidae</taxon>
        <taxon>Hypocreales</taxon>
        <taxon>Ophiocordycipitaceae</taxon>
        <taxon>Ophiocordyceps</taxon>
    </lineage>
</organism>
<keyword evidence="10 16" id="KW-1133">Transmembrane helix</keyword>
<keyword evidence="18" id="KW-1185">Reference proteome</keyword>
<feature type="region of interest" description="Disordered" evidence="15">
    <location>
        <begin position="214"/>
        <end position="235"/>
    </location>
</feature>
<accession>A0A2C5YAA2</accession>
<dbReference type="EC" id="2.4.1.80" evidence="5"/>
<dbReference type="EMBL" id="NJET01000015">
    <property type="protein sequence ID" value="PHH65637.1"/>
    <property type="molecule type" value="Genomic_DNA"/>
</dbReference>
<dbReference type="PANTHER" id="PTHR12726">
    <property type="entry name" value="CERAMIDE GLUCOSYLTRANSFERASE"/>
    <property type="match status" value="1"/>
</dbReference>
<dbReference type="GO" id="GO:0006679">
    <property type="term" value="P:glucosylceramide biosynthetic process"/>
    <property type="evidence" value="ECO:0007669"/>
    <property type="project" value="TreeGrafter"/>
</dbReference>
<keyword evidence="11 16" id="KW-0472">Membrane</keyword>
<evidence type="ECO:0000256" key="4">
    <source>
        <dbReference type="ARBA" id="ARBA00006739"/>
    </source>
</evidence>
<evidence type="ECO:0000256" key="7">
    <source>
        <dbReference type="ARBA" id="ARBA00022676"/>
    </source>
</evidence>
<evidence type="ECO:0000256" key="8">
    <source>
        <dbReference type="ARBA" id="ARBA00022679"/>
    </source>
</evidence>
<comment type="pathway">
    <text evidence="2">Lipid metabolism; sphingolipid metabolism.</text>
</comment>
<evidence type="ECO:0000256" key="10">
    <source>
        <dbReference type="ARBA" id="ARBA00022989"/>
    </source>
</evidence>
<dbReference type="STRING" id="1399860.A0A2C5YAA2"/>
<feature type="transmembrane region" description="Helical" evidence="16">
    <location>
        <begin position="6"/>
        <end position="31"/>
    </location>
</feature>
<dbReference type="AlphaFoldDB" id="A0A2C5YAA2"/>
<dbReference type="UniPathway" id="UPA00222"/>
<name>A0A2C5YAA2_9HYPO</name>
<dbReference type="PANTHER" id="PTHR12726:SF0">
    <property type="entry name" value="CERAMIDE GLUCOSYLTRANSFERASE"/>
    <property type="match status" value="1"/>
</dbReference>
<reference evidence="17 18" key="1">
    <citation type="submission" date="2017-06" db="EMBL/GenBank/DDBJ databases">
        <title>Ant-infecting Ophiocordyceps genomes reveal a high diversity of potential behavioral manipulation genes and a possible major role for enterotoxins.</title>
        <authorList>
            <person name="De Bekker C."/>
            <person name="Evans H.C."/>
            <person name="Brachmann A."/>
            <person name="Hughes D.P."/>
        </authorList>
    </citation>
    <scope>NUCLEOTIDE SEQUENCE [LARGE SCALE GENOMIC DNA]</scope>
    <source>
        <strain evidence="17 18">Map64</strain>
    </source>
</reference>
<dbReference type="Proteomes" id="UP000226192">
    <property type="component" value="Unassembled WGS sequence"/>
</dbReference>
<keyword evidence="7" id="KW-0328">Glycosyltransferase</keyword>
<sequence>MDSLVQVAAAICLIWSIVIVVVQTIGISAIFRYFSRPPSPSLSSRLGREAPLVTIVRPVKGLEPHLYECIASTLRQDYPADKISLRLCIENETDAAYPILTRLVQDFAAFDVEILLESQDAVFRGSCPSRELGPNPKIRNVSRAYREAKGDIIWMIDCNVWVSRGVLGRMVDKLVGYSAQGSMSKPYKFVHQMPLVVDIVPYPRWHALDTRPLLSPSSETGSEAESETCPPTTMGQRLRHMNQNGGGRLDEMFMATTHVKFYGAINSVGIAPCIVGKSNMFRKSHLEQVTTASENPILKRNSTGATGIDYFSHNICEDHLIGDLLWRSHIANHLNHGIVWGDLVVQPMAGMSIGAYAARRVRWLRARKFTVPVATLVEPGVESFLCCAYFAFSLTSLSWFHSWLAIPQTWGAMGLIWLMSVTIWMCVDWVTFQLLHTGQTMQVDDQTPAFARGTGRSGGMPRRSFPEWIMAWLGREMMALPIWTWAVLLGTTVTWRGKKFRVRLDMSVVQVAGATNTAQAEGVARLSKDRQD</sequence>
<evidence type="ECO:0000256" key="2">
    <source>
        <dbReference type="ARBA" id="ARBA00004760"/>
    </source>
</evidence>
<dbReference type="OrthoDB" id="1483400at2759"/>
<evidence type="ECO:0000256" key="9">
    <source>
        <dbReference type="ARBA" id="ARBA00022692"/>
    </source>
</evidence>
<evidence type="ECO:0000256" key="12">
    <source>
        <dbReference type="ARBA" id="ARBA00031017"/>
    </source>
</evidence>
<dbReference type="GO" id="GO:0008120">
    <property type="term" value="F:ceramide glucosyltransferase activity"/>
    <property type="evidence" value="ECO:0007669"/>
    <property type="project" value="UniProtKB-EC"/>
</dbReference>
<evidence type="ECO:0000313" key="17">
    <source>
        <dbReference type="EMBL" id="PHH65637.1"/>
    </source>
</evidence>
<evidence type="ECO:0000256" key="6">
    <source>
        <dbReference type="ARBA" id="ARBA00019988"/>
    </source>
</evidence>
<evidence type="ECO:0000256" key="5">
    <source>
        <dbReference type="ARBA" id="ARBA00012699"/>
    </source>
</evidence>
<keyword evidence="9 16" id="KW-0812">Transmembrane</keyword>
<comment type="pathway">
    <text evidence="3">Sphingolipid metabolism.</text>
</comment>
<proteinExistence type="inferred from homology"/>
<feature type="transmembrane region" description="Helical" evidence="16">
    <location>
        <begin position="412"/>
        <end position="432"/>
    </location>
</feature>